<reference evidence="10 11" key="1">
    <citation type="journal article" date="2013" name="Nat. Commun.">
        <title>Genome sequence and functional genomic analysis of the oil-degrading bacterium Oleispira antarctica.</title>
        <authorList>
            <person name="Kube M."/>
            <person name="Chernikova T.N."/>
            <person name="Al-Ramahi Y."/>
            <person name="Beloqui A."/>
            <person name="Lopez-Cortez N."/>
            <person name="Guazzaroni M.E."/>
            <person name="Heipieper H.J."/>
            <person name="Klages S."/>
            <person name="Kotsyurbenko O.R."/>
            <person name="Langer I."/>
            <person name="Nechitaylo T.Y."/>
            <person name="Lunsdorf H."/>
            <person name="Fernandez M."/>
            <person name="Juarez S."/>
            <person name="Ciordia S."/>
            <person name="Singer A."/>
            <person name="Kagan O."/>
            <person name="Egorova O."/>
            <person name="Petit P.A."/>
            <person name="Stogios P."/>
            <person name="Kim Y."/>
            <person name="Tchigvintsev A."/>
            <person name="Flick R."/>
            <person name="Denaro R."/>
            <person name="Genovese M."/>
            <person name="Albar J.P."/>
            <person name="Reva O.N."/>
            <person name="Martinez-Gomariz M."/>
            <person name="Tran H."/>
            <person name="Ferrer M."/>
            <person name="Savchenko A."/>
            <person name="Yakunin A.F."/>
            <person name="Yakimov M.M."/>
            <person name="Golyshina O.V."/>
            <person name="Reinhardt R."/>
            <person name="Golyshin P.N."/>
        </authorList>
    </citation>
    <scope>NUCLEOTIDE SEQUENCE [LARGE SCALE GENOMIC DNA]</scope>
</reference>
<dbReference type="InterPro" id="IPR036188">
    <property type="entry name" value="FAD/NAD-bd_sf"/>
</dbReference>
<comment type="pathway">
    <text evidence="3 9">Carbohydrate metabolism; tricarboxylic acid cycle; oxaloacetate from (S)-malate (quinone route): step 1/1.</text>
</comment>
<dbReference type="NCBIfam" id="TIGR01320">
    <property type="entry name" value="mal_quin_oxido"/>
    <property type="match status" value="1"/>
</dbReference>
<evidence type="ECO:0000256" key="2">
    <source>
        <dbReference type="ARBA" id="ARBA00001974"/>
    </source>
</evidence>
<dbReference type="EC" id="1.1.5.4" evidence="9"/>
<keyword evidence="6 9" id="KW-0285">Flavoprotein</keyword>
<dbReference type="GO" id="GO:0047545">
    <property type="term" value="F:(S)-2-hydroxyglutarate dehydrogenase activity"/>
    <property type="evidence" value="ECO:0007669"/>
    <property type="project" value="TreeGrafter"/>
</dbReference>
<dbReference type="PANTHER" id="PTHR43104">
    <property type="entry name" value="L-2-HYDROXYGLUTARATE DEHYDROGENASE, MITOCHONDRIAL"/>
    <property type="match status" value="1"/>
</dbReference>
<dbReference type="NCBIfam" id="NF003606">
    <property type="entry name" value="PRK05257.2-1"/>
    <property type="match status" value="1"/>
</dbReference>
<dbReference type="HAMAP" id="MF_00212">
    <property type="entry name" value="MQO"/>
    <property type="match status" value="1"/>
</dbReference>
<dbReference type="NCBIfam" id="NF003611">
    <property type="entry name" value="PRK05257.3-2"/>
    <property type="match status" value="1"/>
</dbReference>
<dbReference type="KEGG" id="oai:OLEAN_C15070"/>
<dbReference type="InterPro" id="IPR006231">
    <property type="entry name" value="MQO"/>
</dbReference>
<name>R4YQY1_OLEAN</name>
<sequence length="499" mass="54740">MTTKEIDVLLVGGGVMSATLGTLLNKLDPTLQLTMVERLDLVAHESTDGWNNAGTGHAGYCELNYTPRNADGDVEVERALAINANFEMSLQLWSALIDSGDLPAPENFINTTPHISFVWGEDNVDFLRKRWEKLSAHHLFQGMEYSEDHAVLRQWMPLVMEGRDADDKIAATRIAHGSDVDFGSLTRNLVSSLENSDQFELLLSHEVSELKKRSDGRWNVNLKNRITGKSKTINAGFVFLGAGGGALPLLQKSDITESQGYGGFPVSGQWLVCQDEETIKQHHAKVYGKAAIGAPPMSVPHLDTRIINGKPALLFGPFAGFTTKFLKAGSKLDLFKSLRGNNLLPMMNVGVKNMDLTKYLISEVMQSHEDRMNSLREYFPQAISENWTLADAGQRVQIIKKDGANGGKLEFGTELVAAKDGTLAALLGASPGASVAAQAMIEVIERCMAERLNSGSQSADWQVRLKEWIPSYGESLIENGELLNRTREKTLRTLGLAKA</sequence>
<dbReference type="HOGENOM" id="CLU_028151_0_0_6"/>
<dbReference type="UniPathway" id="UPA00223">
    <property type="reaction ID" value="UER01008"/>
</dbReference>
<evidence type="ECO:0000256" key="3">
    <source>
        <dbReference type="ARBA" id="ARBA00005012"/>
    </source>
</evidence>
<evidence type="ECO:0000313" key="11">
    <source>
        <dbReference type="Proteomes" id="UP000032749"/>
    </source>
</evidence>
<evidence type="ECO:0000256" key="8">
    <source>
        <dbReference type="ARBA" id="ARBA00023002"/>
    </source>
</evidence>
<dbReference type="NCBIfam" id="NF003613">
    <property type="entry name" value="PRK05257.3-4"/>
    <property type="match status" value="1"/>
</dbReference>
<dbReference type="GO" id="GO:0006099">
    <property type="term" value="P:tricarboxylic acid cycle"/>
    <property type="evidence" value="ECO:0007669"/>
    <property type="project" value="UniProtKB-UniRule"/>
</dbReference>
<dbReference type="PATRIC" id="fig|698738.3.peg.1557"/>
<evidence type="ECO:0000256" key="7">
    <source>
        <dbReference type="ARBA" id="ARBA00022827"/>
    </source>
</evidence>
<dbReference type="SUPFAM" id="SSF51905">
    <property type="entry name" value="FAD/NAD(P)-binding domain"/>
    <property type="match status" value="1"/>
</dbReference>
<dbReference type="STRING" id="698738.OLEAN_C15070"/>
<keyword evidence="8 9" id="KW-0560">Oxidoreductase</keyword>
<evidence type="ECO:0000256" key="6">
    <source>
        <dbReference type="ARBA" id="ARBA00022630"/>
    </source>
</evidence>
<accession>R4YQY1</accession>
<comment type="cofactor">
    <cofactor evidence="2 9">
        <name>FAD</name>
        <dbReference type="ChEBI" id="CHEBI:57692"/>
    </cofactor>
</comment>
<dbReference type="AlphaFoldDB" id="R4YQY1"/>
<protein>
    <recommendedName>
        <fullName evidence="9">Probable malate:quinone oxidoreductase</fullName>
        <ecNumber evidence="9">1.1.5.4</ecNumber>
    </recommendedName>
    <alternativeName>
        <fullName evidence="9">MQO</fullName>
    </alternativeName>
    <alternativeName>
        <fullName evidence="9">Malate dehydrogenase [quinone]</fullName>
    </alternativeName>
</protein>
<dbReference type="NCBIfam" id="NF009875">
    <property type="entry name" value="PRK13339.1"/>
    <property type="match status" value="1"/>
</dbReference>
<dbReference type="NCBIfam" id="NF003605">
    <property type="entry name" value="PRK05257.1-4"/>
    <property type="match status" value="1"/>
</dbReference>
<keyword evidence="11" id="KW-1185">Reference proteome</keyword>
<dbReference type="OrthoDB" id="9763983at2"/>
<dbReference type="EMBL" id="FO203512">
    <property type="protein sequence ID" value="CCK75683.1"/>
    <property type="molecule type" value="Genomic_DNA"/>
</dbReference>
<keyword evidence="7 9" id="KW-0274">FAD</keyword>
<organism evidence="10 11">
    <name type="scientific">Oleispira antarctica RB-8</name>
    <dbReference type="NCBI Taxonomy" id="698738"/>
    <lineage>
        <taxon>Bacteria</taxon>
        <taxon>Pseudomonadati</taxon>
        <taxon>Pseudomonadota</taxon>
        <taxon>Gammaproteobacteria</taxon>
        <taxon>Oceanospirillales</taxon>
        <taxon>Oceanospirillaceae</taxon>
        <taxon>Oleispira</taxon>
    </lineage>
</organism>
<dbReference type="Pfam" id="PF06039">
    <property type="entry name" value="Mqo"/>
    <property type="match status" value="1"/>
</dbReference>
<dbReference type="NCBIfam" id="NF003608">
    <property type="entry name" value="PRK05257.2-4"/>
    <property type="match status" value="1"/>
</dbReference>
<evidence type="ECO:0000313" key="10">
    <source>
        <dbReference type="EMBL" id="CCK75683.1"/>
    </source>
</evidence>
<evidence type="ECO:0000256" key="5">
    <source>
        <dbReference type="ARBA" id="ARBA00022532"/>
    </source>
</evidence>
<evidence type="ECO:0000256" key="9">
    <source>
        <dbReference type="HAMAP-Rule" id="MF_00212"/>
    </source>
</evidence>
<dbReference type="NCBIfam" id="NF003603">
    <property type="entry name" value="PRK05257.1-1"/>
    <property type="match status" value="1"/>
</dbReference>
<proteinExistence type="inferred from homology"/>
<evidence type="ECO:0000256" key="4">
    <source>
        <dbReference type="ARBA" id="ARBA00006389"/>
    </source>
</evidence>
<comment type="catalytic activity">
    <reaction evidence="1 9">
        <text>(S)-malate + a quinone = a quinol + oxaloacetate</text>
        <dbReference type="Rhea" id="RHEA:46012"/>
        <dbReference type="ChEBI" id="CHEBI:15589"/>
        <dbReference type="ChEBI" id="CHEBI:16452"/>
        <dbReference type="ChEBI" id="CHEBI:24646"/>
        <dbReference type="ChEBI" id="CHEBI:132124"/>
        <dbReference type="EC" id="1.1.5.4"/>
    </reaction>
</comment>
<dbReference type="GO" id="GO:0008924">
    <property type="term" value="F:L-malate dehydrogenase (quinone) activity"/>
    <property type="evidence" value="ECO:0007669"/>
    <property type="project" value="UniProtKB-UniRule"/>
</dbReference>
<dbReference type="Proteomes" id="UP000032749">
    <property type="component" value="Chromosome"/>
</dbReference>
<dbReference type="PANTHER" id="PTHR43104:SF2">
    <property type="entry name" value="L-2-HYDROXYGLUTARATE DEHYDROGENASE, MITOCHONDRIAL"/>
    <property type="match status" value="1"/>
</dbReference>
<comment type="similarity">
    <text evidence="4 9">Belongs to the MQO family.</text>
</comment>
<keyword evidence="5 9" id="KW-0816">Tricarboxylic acid cycle</keyword>
<gene>
    <name evidence="9" type="primary">mqo</name>
    <name evidence="10" type="ORF">OLEAN_C15070</name>
</gene>
<evidence type="ECO:0000256" key="1">
    <source>
        <dbReference type="ARBA" id="ARBA00001139"/>
    </source>
</evidence>